<accession>A0A0A2C7E1</accession>
<proteinExistence type="predicted"/>
<gene>
    <name evidence="1" type="ORF">EV03_0180</name>
</gene>
<organism evidence="1 2">
    <name type="scientific">Prochlorococcus marinus str. PAC1</name>
    <dbReference type="NCBI Taxonomy" id="59924"/>
    <lineage>
        <taxon>Bacteria</taxon>
        <taxon>Bacillati</taxon>
        <taxon>Cyanobacteriota</taxon>
        <taxon>Cyanophyceae</taxon>
        <taxon>Synechococcales</taxon>
        <taxon>Prochlorococcaceae</taxon>
        <taxon>Prochlorococcus</taxon>
    </lineage>
</organism>
<protein>
    <submittedName>
        <fullName evidence="1">Uncharacterized protein</fullName>
    </submittedName>
</protein>
<sequence length="41" mass="4954">MVHNVLVLNRKVNIDKERHISKRFNAISRLYPEGTFIPYRQ</sequence>
<evidence type="ECO:0000313" key="1">
    <source>
        <dbReference type="EMBL" id="KGG22286.1"/>
    </source>
</evidence>
<evidence type="ECO:0000313" key="2">
    <source>
        <dbReference type="Proteomes" id="UP000030392"/>
    </source>
</evidence>
<dbReference type="Proteomes" id="UP000030392">
    <property type="component" value="Unassembled WGS sequence"/>
</dbReference>
<name>A0A0A2C7E1_PROMR</name>
<dbReference type="AlphaFoldDB" id="A0A0A2C7E1"/>
<comment type="caution">
    <text evidence="1">The sequence shown here is derived from an EMBL/GenBank/DDBJ whole genome shotgun (WGS) entry which is preliminary data.</text>
</comment>
<reference evidence="2" key="1">
    <citation type="journal article" date="2014" name="Sci. Data">
        <title>Genomes of diverse isolates of the marine cyanobacterium Prochlorococcus.</title>
        <authorList>
            <person name="Biller S."/>
            <person name="Berube P."/>
            <person name="Thompson J."/>
            <person name="Kelly L."/>
            <person name="Roggensack S."/>
            <person name="Awad L."/>
            <person name="Roache-Johnson K."/>
            <person name="Ding H."/>
            <person name="Giovannoni S.J."/>
            <person name="Moore L.R."/>
            <person name="Chisholm S.W."/>
        </authorList>
    </citation>
    <scope>NUCLEOTIDE SEQUENCE [LARGE SCALE GENOMIC DNA]</scope>
    <source>
        <strain evidence="2">PAC1</strain>
    </source>
</reference>
<dbReference type="EMBL" id="JNAX01000003">
    <property type="protein sequence ID" value="KGG22286.1"/>
    <property type="molecule type" value="Genomic_DNA"/>
</dbReference>